<name>A0ACC3N3R2_9PEZI</name>
<evidence type="ECO:0000313" key="1">
    <source>
        <dbReference type="EMBL" id="KAK3709508.1"/>
    </source>
</evidence>
<accession>A0ACC3N3R2</accession>
<sequence>MWPLSTNRRLDIAEVAPPEIRGSLLVLEEFSIVFGIIIAYWITFGTRYIQSSWSFRLPFLMQIGPAALLGIVVLFLPYSPRWLAAQGRDNEALDTLYKLRRVARPDRRVEAEWYDIRSEVAFHREVSEKRHPELVAKNTFAAATKLELAGYADCFRKNYWRRTMVGVMLMFFQQFVGINALIYYSPSLFETMGLNYNMQLILSGILNCTQLVGVITSLYTMDRLGRRPLLLFGSVTMCICHIVIAVLVGLHYGNWTGFEDQAVVAVVFLFLYMLFFGASWGPVPWAMPSEIFPSSIRGKGVAFATTSNWLNNFIIGLITPPMIEGTRGFGAYTFFAVFCGLSAVWAFLAVPETKGRSLEDMDKVFGDNAGEADIQRRSAIMRELKAQTVPTGLEK</sequence>
<comment type="caution">
    <text evidence="1">The sequence shown here is derived from an EMBL/GenBank/DDBJ whole genome shotgun (WGS) entry which is preliminary data.</text>
</comment>
<dbReference type="EMBL" id="JAUTXU010000092">
    <property type="protein sequence ID" value="KAK3709508.1"/>
    <property type="molecule type" value="Genomic_DNA"/>
</dbReference>
<proteinExistence type="predicted"/>
<organism evidence="1 2">
    <name type="scientific">Vermiconidia calcicola</name>
    <dbReference type="NCBI Taxonomy" id="1690605"/>
    <lineage>
        <taxon>Eukaryota</taxon>
        <taxon>Fungi</taxon>
        <taxon>Dikarya</taxon>
        <taxon>Ascomycota</taxon>
        <taxon>Pezizomycotina</taxon>
        <taxon>Dothideomycetes</taxon>
        <taxon>Dothideomycetidae</taxon>
        <taxon>Mycosphaerellales</taxon>
        <taxon>Extremaceae</taxon>
        <taxon>Vermiconidia</taxon>
    </lineage>
</organism>
<dbReference type="Proteomes" id="UP001281147">
    <property type="component" value="Unassembled WGS sequence"/>
</dbReference>
<keyword evidence="2" id="KW-1185">Reference proteome</keyword>
<reference evidence="1" key="1">
    <citation type="submission" date="2023-07" db="EMBL/GenBank/DDBJ databases">
        <title>Black Yeasts Isolated from many extreme environments.</title>
        <authorList>
            <person name="Coleine C."/>
            <person name="Stajich J.E."/>
            <person name="Selbmann L."/>
        </authorList>
    </citation>
    <scope>NUCLEOTIDE SEQUENCE</scope>
    <source>
        <strain evidence="1">CCFEE 5714</strain>
    </source>
</reference>
<gene>
    <name evidence="1" type="ORF">LTR37_010881</name>
</gene>
<protein>
    <submittedName>
        <fullName evidence="1">Uncharacterized protein</fullName>
    </submittedName>
</protein>
<evidence type="ECO:0000313" key="2">
    <source>
        <dbReference type="Proteomes" id="UP001281147"/>
    </source>
</evidence>